<evidence type="ECO:0000313" key="2">
    <source>
        <dbReference type="Proteomes" id="UP000033956"/>
    </source>
</evidence>
<keyword evidence="2" id="KW-1185">Reference proteome</keyword>
<sequence>MTSLREMLGGGRQGIPEFRLSLPAGWTMYDTSGETERALLDRAKVRLREAHRPEVYAVLEGHVTRTLAAARKQGAFVMIMAGEDAPRWSTVPISVLGTITRGDGDVSLDAMVADAVERRGARALDGSKQFLRWTDRRTVELSGETAGAFTVVYLTPVPGSRRTQALQLTATLVHPTDVDPVTDDHMSLWLELLDSHMLTFAWTGR</sequence>
<dbReference type="EMBL" id="JYIZ01000049">
    <property type="protein sequence ID" value="KJL39523.1"/>
    <property type="molecule type" value="Genomic_DNA"/>
</dbReference>
<protein>
    <submittedName>
        <fullName evidence="1">Uncharacterized protein</fullName>
    </submittedName>
</protein>
<name>A0A0M2H4V0_9MICO</name>
<dbReference type="OrthoDB" id="3769378at2"/>
<dbReference type="RefSeq" id="WP_157004000.1">
    <property type="nucleotide sequence ID" value="NZ_BAAAUP010000008.1"/>
</dbReference>
<proteinExistence type="predicted"/>
<gene>
    <name evidence="1" type="ORF">RS81_01940</name>
</gene>
<dbReference type="AlphaFoldDB" id="A0A0M2H4V0"/>
<dbReference type="Proteomes" id="UP000033956">
    <property type="component" value="Unassembled WGS sequence"/>
</dbReference>
<comment type="caution">
    <text evidence="1">The sequence shown here is derived from an EMBL/GenBank/DDBJ whole genome shotgun (WGS) entry which is preliminary data.</text>
</comment>
<reference evidence="1 2" key="1">
    <citation type="submission" date="2015-02" db="EMBL/GenBank/DDBJ databases">
        <title>Draft genome sequences of ten Microbacterium spp. with emphasis on heavy metal contaminated environments.</title>
        <authorList>
            <person name="Corretto E."/>
        </authorList>
    </citation>
    <scope>NUCLEOTIDE SEQUENCE [LARGE SCALE GENOMIC DNA]</scope>
    <source>
        <strain evidence="1 2">DSM 12510</strain>
    </source>
</reference>
<dbReference type="PATRIC" id="fig|92835.4.peg.1964"/>
<accession>A0A0M2H4V0</accession>
<evidence type="ECO:0000313" key="1">
    <source>
        <dbReference type="EMBL" id="KJL39523.1"/>
    </source>
</evidence>
<organism evidence="1 2">
    <name type="scientific">Microbacterium terrae</name>
    <dbReference type="NCBI Taxonomy" id="69369"/>
    <lineage>
        <taxon>Bacteria</taxon>
        <taxon>Bacillati</taxon>
        <taxon>Actinomycetota</taxon>
        <taxon>Actinomycetes</taxon>
        <taxon>Micrococcales</taxon>
        <taxon>Microbacteriaceae</taxon>
        <taxon>Microbacterium</taxon>
    </lineage>
</organism>
<dbReference type="STRING" id="92835.RS81_01940"/>